<name>A0A3R9U7K8_9BACT</name>
<dbReference type="AlphaFoldDB" id="A0A3R9U7K8"/>
<evidence type="ECO:0000313" key="2">
    <source>
        <dbReference type="Proteomes" id="UP000280066"/>
    </source>
</evidence>
<dbReference type="Proteomes" id="UP000280066">
    <property type="component" value="Unassembled WGS sequence"/>
</dbReference>
<gene>
    <name evidence="1" type="ORF">EI290_18300</name>
</gene>
<keyword evidence="2" id="KW-1185">Reference proteome</keyword>
<organism evidence="1 2">
    <name type="scientific">Hymenobacter metallilatus</name>
    <dbReference type="NCBI Taxonomy" id="2493666"/>
    <lineage>
        <taxon>Bacteria</taxon>
        <taxon>Pseudomonadati</taxon>
        <taxon>Bacteroidota</taxon>
        <taxon>Cytophagia</taxon>
        <taxon>Cytophagales</taxon>
        <taxon>Hymenobacteraceae</taxon>
        <taxon>Hymenobacter</taxon>
    </lineage>
</organism>
<accession>A0A3R9U7K8</accession>
<protein>
    <submittedName>
        <fullName evidence="1">Uncharacterized protein</fullName>
    </submittedName>
</protein>
<sequence length="59" mass="6522">MKIARPLPFLIELNTRESRLHNGHRIPCAHAADLHCYATPNEQPGMVALTTIPGCSFIP</sequence>
<proteinExistence type="predicted"/>
<reference evidence="1 2" key="1">
    <citation type="submission" date="2018-12" db="EMBL/GenBank/DDBJ databases">
        <authorList>
            <person name="Feng G."/>
            <person name="Zhu H."/>
        </authorList>
    </citation>
    <scope>NUCLEOTIDE SEQUENCE [LARGE SCALE GENOMIC DNA]</scope>
    <source>
        <strain evidence="1 2">9PBR-2</strain>
    </source>
</reference>
<evidence type="ECO:0000313" key="1">
    <source>
        <dbReference type="EMBL" id="RSK24976.1"/>
    </source>
</evidence>
<comment type="caution">
    <text evidence="1">The sequence shown here is derived from an EMBL/GenBank/DDBJ whole genome shotgun (WGS) entry which is preliminary data.</text>
</comment>
<dbReference type="EMBL" id="RWIS01000014">
    <property type="protein sequence ID" value="RSK24976.1"/>
    <property type="molecule type" value="Genomic_DNA"/>
</dbReference>